<gene>
    <name evidence="11" type="primary">ompR</name>
    <name evidence="11" type="ORF">SOCE836_101170</name>
</gene>
<protein>
    <submittedName>
        <fullName evidence="11">Transcriptional regulator</fullName>
    </submittedName>
</protein>
<dbReference type="EMBL" id="CP012672">
    <property type="protein sequence ID" value="AUX37880.1"/>
    <property type="molecule type" value="Genomic_DNA"/>
</dbReference>
<dbReference type="InterPro" id="IPR039420">
    <property type="entry name" value="WalR-like"/>
</dbReference>
<keyword evidence="2" id="KW-0902">Two-component regulatory system</keyword>
<dbReference type="InterPro" id="IPR001789">
    <property type="entry name" value="Sig_transdc_resp-reg_receiver"/>
</dbReference>
<evidence type="ECO:0000256" key="6">
    <source>
        <dbReference type="PROSITE-ProRule" id="PRU00169"/>
    </source>
</evidence>
<organism evidence="11 12">
    <name type="scientific">Sorangium cellulosum</name>
    <name type="common">Polyangium cellulosum</name>
    <dbReference type="NCBI Taxonomy" id="56"/>
    <lineage>
        <taxon>Bacteria</taxon>
        <taxon>Pseudomonadati</taxon>
        <taxon>Myxococcota</taxon>
        <taxon>Polyangia</taxon>
        <taxon>Polyangiales</taxon>
        <taxon>Polyangiaceae</taxon>
        <taxon>Sorangium</taxon>
    </lineage>
</organism>
<dbReference type="SUPFAM" id="SSF55073">
    <property type="entry name" value="Nucleotide cyclase"/>
    <property type="match status" value="1"/>
</dbReference>
<evidence type="ECO:0000256" key="3">
    <source>
        <dbReference type="ARBA" id="ARBA00023015"/>
    </source>
</evidence>
<dbReference type="PROSITE" id="PS50125">
    <property type="entry name" value="GUANYLATE_CYCLASE_2"/>
    <property type="match status" value="1"/>
</dbReference>
<keyword evidence="5" id="KW-0804">Transcription</keyword>
<feature type="modified residue" description="4-aspartylphosphate" evidence="6">
    <location>
        <position position="77"/>
    </location>
</feature>
<evidence type="ECO:0000313" key="11">
    <source>
        <dbReference type="EMBL" id="AUX37880.1"/>
    </source>
</evidence>
<proteinExistence type="predicted"/>
<accession>A0A4P2R492</accession>
<evidence type="ECO:0000256" key="8">
    <source>
        <dbReference type="SAM" id="MobiDB-lite"/>
    </source>
</evidence>
<sequence length="395" mass="42745">MTDTDAKPLARGAASGARPERPREEPANILIVDDMPANLSLLTSMLTAQGYEVRAAISGAMALMSAAAVPPDLILLDVSMPHMDGYEVCRRLKADARTADIPVIFLSAMTGIGDKVMAFDAGGVDYVTKPFELREVLARVGTQLLLHRQRRELERQRKELEERYAQVRQMHAALRGYLSDRAWESIEESVSSNRPSAPAREVLTVLVSDIEEFVRLSEQEEPGPLLADLSLYMATVAQVVYDHDGEVDKYVGDGMLAFFRSAPDALAAAQRIQRSIAAFNGHQRSRGRPAFPTRLGLATGPVLLASIGSSGRREFTIIGDRVNTAFRIQAQAKAGGLLMDEATFAAAGSPTGAMPALVRIRGKQGEEKLYAMAPEAILVNVNVNTERTGGRADGA</sequence>
<dbReference type="RefSeq" id="WP_129580423.1">
    <property type="nucleotide sequence ID" value="NZ_CP012672.1"/>
</dbReference>
<feature type="coiled-coil region" evidence="7">
    <location>
        <begin position="143"/>
        <end position="170"/>
    </location>
</feature>
<keyword evidence="7" id="KW-0175">Coiled coil</keyword>
<dbReference type="GO" id="GO:0000976">
    <property type="term" value="F:transcription cis-regulatory region binding"/>
    <property type="evidence" value="ECO:0007669"/>
    <property type="project" value="TreeGrafter"/>
</dbReference>
<dbReference type="GO" id="GO:0032993">
    <property type="term" value="C:protein-DNA complex"/>
    <property type="evidence" value="ECO:0007669"/>
    <property type="project" value="TreeGrafter"/>
</dbReference>
<dbReference type="PROSITE" id="PS50110">
    <property type="entry name" value="RESPONSE_REGULATORY"/>
    <property type="match status" value="1"/>
</dbReference>
<dbReference type="InterPro" id="IPR011006">
    <property type="entry name" value="CheY-like_superfamily"/>
</dbReference>
<dbReference type="SMART" id="SM00448">
    <property type="entry name" value="REC"/>
    <property type="match status" value="1"/>
</dbReference>
<dbReference type="PANTHER" id="PTHR48111">
    <property type="entry name" value="REGULATOR OF RPOS"/>
    <property type="match status" value="1"/>
</dbReference>
<keyword evidence="1 6" id="KW-0597">Phosphoprotein</keyword>
<evidence type="ECO:0000256" key="5">
    <source>
        <dbReference type="ARBA" id="ARBA00023163"/>
    </source>
</evidence>
<reference evidence="11 12" key="1">
    <citation type="submission" date="2015-09" db="EMBL/GenBank/DDBJ databases">
        <title>Sorangium comparison.</title>
        <authorList>
            <person name="Zaburannyi N."/>
            <person name="Bunk B."/>
            <person name="Overmann J."/>
            <person name="Mueller R."/>
        </authorList>
    </citation>
    <scope>NUCLEOTIDE SEQUENCE [LARGE SCALE GENOMIC DNA]</scope>
    <source>
        <strain evidence="11 12">So ce836</strain>
    </source>
</reference>
<evidence type="ECO:0000259" key="10">
    <source>
        <dbReference type="PROSITE" id="PS50125"/>
    </source>
</evidence>
<name>A0A4P2R492_SORCE</name>
<dbReference type="Proteomes" id="UP000295497">
    <property type="component" value="Chromosome"/>
</dbReference>
<keyword evidence="4" id="KW-0238">DNA-binding</keyword>
<dbReference type="InterPro" id="IPR001054">
    <property type="entry name" value="A/G_cyclase"/>
</dbReference>
<dbReference type="InterPro" id="IPR029787">
    <property type="entry name" value="Nucleotide_cyclase"/>
</dbReference>
<dbReference type="SUPFAM" id="SSF52172">
    <property type="entry name" value="CheY-like"/>
    <property type="match status" value="1"/>
</dbReference>
<dbReference type="GO" id="GO:0005829">
    <property type="term" value="C:cytosol"/>
    <property type="evidence" value="ECO:0007669"/>
    <property type="project" value="TreeGrafter"/>
</dbReference>
<evidence type="ECO:0000256" key="2">
    <source>
        <dbReference type="ARBA" id="ARBA00023012"/>
    </source>
</evidence>
<evidence type="ECO:0000256" key="4">
    <source>
        <dbReference type="ARBA" id="ARBA00023125"/>
    </source>
</evidence>
<keyword evidence="3" id="KW-0805">Transcription regulation</keyword>
<dbReference type="GO" id="GO:0000156">
    <property type="term" value="F:phosphorelay response regulator activity"/>
    <property type="evidence" value="ECO:0007669"/>
    <property type="project" value="TreeGrafter"/>
</dbReference>
<evidence type="ECO:0000256" key="1">
    <source>
        <dbReference type="ARBA" id="ARBA00022553"/>
    </source>
</evidence>
<feature type="region of interest" description="Disordered" evidence="8">
    <location>
        <begin position="1"/>
        <end position="25"/>
    </location>
</feature>
<dbReference type="CDD" id="cd07302">
    <property type="entry name" value="CHD"/>
    <property type="match status" value="1"/>
</dbReference>
<evidence type="ECO:0000259" key="9">
    <source>
        <dbReference type="PROSITE" id="PS50110"/>
    </source>
</evidence>
<dbReference type="SMART" id="SM00044">
    <property type="entry name" value="CYCc"/>
    <property type="match status" value="1"/>
</dbReference>
<dbReference type="GO" id="GO:0006355">
    <property type="term" value="P:regulation of DNA-templated transcription"/>
    <property type="evidence" value="ECO:0007669"/>
    <property type="project" value="TreeGrafter"/>
</dbReference>
<dbReference type="Pfam" id="PF00072">
    <property type="entry name" value="Response_reg"/>
    <property type="match status" value="1"/>
</dbReference>
<dbReference type="PANTHER" id="PTHR48111:SF1">
    <property type="entry name" value="TWO-COMPONENT RESPONSE REGULATOR ORR33"/>
    <property type="match status" value="1"/>
</dbReference>
<evidence type="ECO:0000313" key="12">
    <source>
        <dbReference type="Proteomes" id="UP000295497"/>
    </source>
</evidence>
<dbReference type="Pfam" id="PF00211">
    <property type="entry name" value="Guanylate_cyc"/>
    <property type="match status" value="1"/>
</dbReference>
<dbReference type="Gene3D" id="3.40.50.2300">
    <property type="match status" value="1"/>
</dbReference>
<feature type="domain" description="Response regulatory" evidence="9">
    <location>
        <begin position="28"/>
        <end position="144"/>
    </location>
</feature>
<dbReference type="Gene3D" id="3.30.70.1230">
    <property type="entry name" value="Nucleotide cyclase"/>
    <property type="match status" value="1"/>
</dbReference>
<evidence type="ECO:0000256" key="7">
    <source>
        <dbReference type="SAM" id="Coils"/>
    </source>
</evidence>
<feature type="domain" description="Guanylate cyclase" evidence="10">
    <location>
        <begin position="204"/>
        <end position="329"/>
    </location>
</feature>
<dbReference type="CDD" id="cd19920">
    <property type="entry name" value="REC_PA4781-like"/>
    <property type="match status" value="1"/>
</dbReference>
<dbReference type="GO" id="GO:0004016">
    <property type="term" value="F:adenylate cyclase activity"/>
    <property type="evidence" value="ECO:0007669"/>
    <property type="project" value="UniProtKB-ARBA"/>
</dbReference>
<dbReference type="AlphaFoldDB" id="A0A4P2R492"/>
<dbReference type="GO" id="GO:0009190">
    <property type="term" value="P:cyclic nucleotide biosynthetic process"/>
    <property type="evidence" value="ECO:0007669"/>
    <property type="project" value="InterPro"/>
</dbReference>